<reference evidence="7" key="1">
    <citation type="submission" date="2023-03" db="EMBL/GenBank/DDBJ databases">
        <title>Massive genome expansion in bonnet fungi (Mycena s.s.) driven by repeated elements and novel gene families across ecological guilds.</title>
        <authorList>
            <consortium name="Lawrence Berkeley National Laboratory"/>
            <person name="Harder C.B."/>
            <person name="Miyauchi S."/>
            <person name="Viragh M."/>
            <person name="Kuo A."/>
            <person name="Thoen E."/>
            <person name="Andreopoulos B."/>
            <person name="Lu D."/>
            <person name="Skrede I."/>
            <person name="Drula E."/>
            <person name="Henrissat B."/>
            <person name="Morin E."/>
            <person name="Kohler A."/>
            <person name="Barry K."/>
            <person name="LaButti K."/>
            <person name="Morin E."/>
            <person name="Salamov A."/>
            <person name="Lipzen A."/>
            <person name="Mereny Z."/>
            <person name="Hegedus B."/>
            <person name="Baldrian P."/>
            <person name="Stursova M."/>
            <person name="Weitz H."/>
            <person name="Taylor A."/>
            <person name="Grigoriev I.V."/>
            <person name="Nagy L.G."/>
            <person name="Martin F."/>
            <person name="Kauserud H."/>
        </authorList>
    </citation>
    <scope>NUCLEOTIDE SEQUENCE</scope>
    <source>
        <strain evidence="7">CBHHK188m</strain>
    </source>
</reference>
<comment type="similarity">
    <text evidence="1">Belongs to the paxM FAD-dependent monooxygenase family.</text>
</comment>
<dbReference type="EMBL" id="JARJLG010000141">
    <property type="protein sequence ID" value="KAJ7737789.1"/>
    <property type="molecule type" value="Genomic_DNA"/>
</dbReference>
<dbReference type="Proteomes" id="UP001215280">
    <property type="component" value="Unassembled WGS sequence"/>
</dbReference>
<keyword evidence="5" id="KW-0503">Monooxygenase</keyword>
<dbReference type="GO" id="GO:0071949">
    <property type="term" value="F:FAD binding"/>
    <property type="evidence" value="ECO:0007669"/>
    <property type="project" value="InterPro"/>
</dbReference>
<dbReference type="InterPro" id="IPR050493">
    <property type="entry name" value="FAD-dep_Monooxygenase_BioMet"/>
</dbReference>
<organism evidence="7 8">
    <name type="scientific">Mycena maculata</name>
    <dbReference type="NCBI Taxonomy" id="230809"/>
    <lineage>
        <taxon>Eukaryota</taxon>
        <taxon>Fungi</taxon>
        <taxon>Dikarya</taxon>
        <taxon>Basidiomycota</taxon>
        <taxon>Agaricomycotina</taxon>
        <taxon>Agaricomycetes</taxon>
        <taxon>Agaricomycetidae</taxon>
        <taxon>Agaricales</taxon>
        <taxon>Marasmiineae</taxon>
        <taxon>Mycenaceae</taxon>
        <taxon>Mycena</taxon>
    </lineage>
</organism>
<proteinExistence type="inferred from homology"/>
<dbReference type="PANTHER" id="PTHR13789">
    <property type="entry name" value="MONOOXYGENASE"/>
    <property type="match status" value="1"/>
</dbReference>
<evidence type="ECO:0000313" key="7">
    <source>
        <dbReference type="EMBL" id="KAJ7737789.1"/>
    </source>
</evidence>
<evidence type="ECO:0000313" key="8">
    <source>
        <dbReference type="Proteomes" id="UP001215280"/>
    </source>
</evidence>
<sequence length="413" mass="45187">MEDPPRPLKVSIVGAGIGGLTAALSLRKNGHHTRIFEVSQIKTEIGAGVALQPNALRVLQHLGLPRDNLKGRNFDGIVMFDGKTGDGTVGPWLVPEPEPECRGLNCHRSDLHDELKRLAIGDGEGPPAQLHLGTQVVSCDPDTGTITLEGGEIVHADVIIGADGIHSTLRTSILDHPVKAPLVGLSCFRCLLDPADLSTIPDLEWLTDGIHGARSVAWRGGPMRNLFIYYVRNSTLINVVAYFMDPDQDKLDWAPTATKEELIEQFSDYHPKFLRLFDLPLVGPVLKWQLKAVPLLPTWIRGHAALLGDAAHATLPFLGQGAAMAIEEAGTLGTLLPLGTAREDVPARLEAYQTLRKERGEFVNTESVAQAMVPEKRGFYLRSPEMQALLQEHDTIKVAQDYFDAHFDAKMEI</sequence>
<dbReference type="PANTHER" id="PTHR13789:SF309">
    <property type="entry name" value="PUTATIVE (AFU_ORTHOLOGUE AFUA_6G14510)-RELATED"/>
    <property type="match status" value="1"/>
</dbReference>
<name>A0AAD7I9I6_9AGAR</name>
<dbReference type="InterPro" id="IPR002938">
    <property type="entry name" value="FAD-bd"/>
</dbReference>
<feature type="domain" description="FAD-binding" evidence="6">
    <location>
        <begin position="9"/>
        <end position="362"/>
    </location>
</feature>
<dbReference type="SUPFAM" id="SSF54373">
    <property type="entry name" value="FAD-linked reductases, C-terminal domain"/>
    <property type="match status" value="1"/>
</dbReference>
<comment type="caution">
    <text evidence="7">The sequence shown here is derived from an EMBL/GenBank/DDBJ whole genome shotgun (WGS) entry which is preliminary data.</text>
</comment>
<evidence type="ECO:0000256" key="5">
    <source>
        <dbReference type="ARBA" id="ARBA00023033"/>
    </source>
</evidence>
<dbReference type="Gene3D" id="3.50.50.60">
    <property type="entry name" value="FAD/NAD(P)-binding domain"/>
    <property type="match status" value="1"/>
</dbReference>
<keyword evidence="8" id="KW-1185">Reference proteome</keyword>
<evidence type="ECO:0000256" key="2">
    <source>
        <dbReference type="ARBA" id="ARBA00022630"/>
    </source>
</evidence>
<evidence type="ECO:0000256" key="4">
    <source>
        <dbReference type="ARBA" id="ARBA00023002"/>
    </source>
</evidence>
<evidence type="ECO:0000256" key="1">
    <source>
        <dbReference type="ARBA" id="ARBA00007992"/>
    </source>
</evidence>
<keyword evidence="3" id="KW-0274">FAD</keyword>
<keyword evidence="4" id="KW-0560">Oxidoreductase</keyword>
<gene>
    <name evidence="7" type="ORF">DFH07DRAFT_841838</name>
</gene>
<evidence type="ECO:0000256" key="3">
    <source>
        <dbReference type="ARBA" id="ARBA00022827"/>
    </source>
</evidence>
<dbReference type="GO" id="GO:0004497">
    <property type="term" value="F:monooxygenase activity"/>
    <property type="evidence" value="ECO:0007669"/>
    <property type="project" value="UniProtKB-KW"/>
</dbReference>
<dbReference type="AlphaFoldDB" id="A0AAD7I9I6"/>
<dbReference type="PRINTS" id="PR00420">
    <property type="entry name" value="RNGMNOXGNASE"/>
</dbReference>
<accession>A0AAD7I9I6</accession>
<dbReference type="InterPro" id="IPR036188">
    <property type="entry name" value="FAD/NAD-bd_sf"/>
</dbReference>
<protein>
    <submittedName>
        <fullName evidence="7">FAD/NAD(P)-binding domain-containing protein</fullName>
    </submittedName>
</protein>
<dbReference type="SUPFAM" id="SSF51905">
    <property type="entry name" value="FAD/NAD(P)-binding domain"/>
    <property type="match status" value="1"/>
</dbReference>
<dbReference type="Pfam" id="PF01494">
    <property type="entry name" value="FAD_binding_3"/>
    <property type="match status" value="1"/>
</dbReference>
<evidence type="ECO:0000259" key="6">
    <source>
        <dbReference type="Pfam" id="PF01494"/>
    </source>
</evidence>
<keyword evidence="2" id="KW-0285">Flavoprotein</keyword>